<dbReference type="SUPFAM" id="SSF56601">
    <property type="entry name" value="beta-lactamase/transpeptidase-like"/>
    <property type="match status" value="1"/>
</dbReference>
<name>A0A6G9YHT0_9NOCA</name>
<gene>
    <name evidence="2" type="ORF">F5544_25050</name>
</gene>
<dbReference type="Gene3D" id="3.40.710.10">
    <property type="entry name" value="DD-peptidase/beta-lactamase superfamily"/>
    <property type="match status" value="1"/>
</dbReference>
<dbReference type="PANTHER" id="PTHR35333:SF3">
    <property type="entry name" value="BETA-LACTAMASE-TYPE TRANSPEPTIDASE FOLD CONTAINING PROTEIN"/>
    <property type="match status" value="1"/>
</dbReference>
<evidence type="ECO:0000313" key="3">
    <source>
        <dbReference type="Proteomes" id="UP000503540"/>
    </source>
</evidence>
<dbReference type="GO" id="GO:0030655">
    <property type="term" value="P:beta-lactam antibiotic catabolic process"/>
    <property type="evidence" value="ECO:0007669"/>
    <property type="project" value="InterPro"/>
</dbReference>
<reference evidence="2 3" key="1">
    <citation type="journal article" date="2019" name="ACS Chem. Biol.">
        <title>Identification and Mobilization of a Cryptic Antibiotic Biosynthesis Gene Locus from a Human-Pathogenic Nocardia Isolate.</title>
        <authorList>
            <person name="Herisse M."/>
            <person name="Ishida K."/>
            <person name="Porter J.L."/>
            <person name="Howden B."/>
            <person name="Hertweck C."/>
            <person name="Stinear T.P."/>
            <person name="Pidot S.J."/>
        </authorList>
    </citation>
    <scope>NUCLEOTIDE SEQUENCE [LARGE SCALE GENOMIC DNA]</scope>
    <source>
        <strain evidence="2 3">AUSMDU00012717</strain>
    </source>
</reference>
<evidence type="ECO:0000313" key="2">
    <source>
        <dbReference type="EMBL" id="QIS12865.1"/>
    </source>
</evidence>
<dbReference type="GO" id="GO:0046677">
    <property type="term" value="P:response to antibiotic"/>
    <property type="evidence" value="ECO:0007669"/>
    <property type="project" value="InterPro"/>
</dbReference>
<dbReference type="InterPro" id="IPR000871">
    <property type="entry name" value="Beta-lactam_class-A"/>
</dbReference>
<evidence type="ECO:0000259" key="1">
    <source>
        <dbReference type="Pfam" id="PF13354"/>
    </source>
</evidence>
<accession>A0A6G9YHT0</accession>
<sequence length="310" mass="32554">MTATTRTGSAEAQRRIADVFAAAGAEGNLHARALDSPAEIGWAADEPVVLASVFKIPVALAYARQVAAGALDPAERTTVTARDRIGGIGTAGCTDDVEMSWRDLAAFALTMSDNAATDVLLRRVGIDAVREVLAELGLHRTRLIGGCEDLFATVRQDLSSQFPDIDPGDLDALFAAANPEQLRALSVCDPARTTASTPREITALLAAIWQDTAGPAAACAEVRAIMHRQIWPHRLSSGFGDEVLIGAKTGTLPFVRNEAGVLTFPDEKRYAVAIFTVAAQANLRAPAIDAAIGSAARIAVDALRDAESAN</sequence>
<dbReference type="EMBL" id="CP046172">
    <property type="protein sequence ID" value="QIS12865.1"/>
    <property type="molecule type" value="Genomic_DNA"/>
</dbReference>
<protein>
    <submittedName>
        <fullName evidence="2">Serine hydrolase</fullName>
    </submittedName>
</protein>
<dbReference type="RefSeq" id="WP_167475483.1">
    <property type="nucleotide sequence ID" value="NZ_CP046172.1"/>
</dbReference>
<dbReference type="InterPro" id="IPR012338">
    <property type="entry name" value="Beta-lactam/transpept-like"/>
</dbReference>
<dbReference type="PANTHER" id="PTHR35333">
    <property type="entry name" value="BETA-LACTAMASE"/>
    <property type="match status" value="1"/>
</dbReference>
<dbReference type="Pfam" id="PF13354">
    <property type="entry name" value="Beta-lactamase2"/>
    <property type="match status" value="1"/>
</dbReference>
<dbReference type="AlphaFoldDB" id="A0A6G9YHT0"/>
<feature type="domain" description="Beta-lactamase class A catalytic" evidence="1">
    <location>
        <begin position="29"/>
        <end position="276"/>
    </location>
</feature>
<keyword evidence="2" id="KW-0378">Hydrolase</keyword>
<organism evidence="2 3">
    <name type="scientific">Nocardia arthritidis</name>
    <dbReference type="NCBI Taxonomy" id="228602"/>
    <lineage>
        <taxon>Bacteria</taxon>
        <taxon>Bacillati</taxon>
        <taxon>Actinomycetota</taxon>
        <taxon>Actinomycetes</taxon>
        <taxon>Mycobacteriales</taxon>
        <taxon>Nocardiaceae</taxon>
        <taxon>Nocardia</taxon>
    </lineage>
</organism>
<keyword evidence="3" id="KW-1185">Reference proteome</keyword>
<proteinExistence type="predicted"/>
<dbReference type="Proteomes" id="UP000503540">
    <property type="component" value="Chromosome"/>
</dbReference>
<dbReference type="KEGG" id="nah:F5544_25050"/>
<dbReference type="GO" id="GO:0008800">
    <property type="term" value="F:beta-lactamase activity"/>
    <property type="evidence" value="ECO:0007669"/>
    <property type="project" value="InterPro"/>
</dbReference>
<dbReference type="InterPro" id="IPR045155">
    <property type="entry name" value="Beta-lactam_cat"/>
</dbReference>